<protein>
    <submittedName>
        <fullName evidence="2">Uncharacterized protein</fullName>
    </submittedName>
</protein>
<keyword evidence="1" id="KW-0472">Membrane</keyword>
<gene>
    <name evidence="2" type="ORF">JHZ66_07490</name>
</gene>
<organism evidence="2 3">
    <name type="scientific">Pseudomonas cannabina pv. alisalensis</name>
    <dbReference type="NCBI Taxonomy" id="757414"/>
    <lineage>
        <taxon>Bacteria</taxon>
        <taxon>Pseudomonadati</taxon>
        <taxon>Pseudomonadota</taxon>
        <taxon>Gammaproteobacteria</taxon>
        <taxon>Pseudomonadales</taxon>
        <taxon>Pseudomonadaceae</taxon>
        <taxon>Pseudomonas</taxon>
    </lineage>
</organism>
<feature type="transmembrane region" description="Helical" evidence="1">
    <location>
        <begin position="104"/>
        <end position="126"/>
    </location>
</feature>
<dbReference type="EMBL" id="JAEVFO010000024">
    <property type="protein sequence ID" value="MBM0138649.1"/>
    <property type="molecule type" value="Genomic_DNA"/>
</dbReference>
<reference evidence="2 3" key="1">
    <citation type="submission" date="2020-12" db="EMBL/GenBank/DDBJ databases">
        <title>Genome of Pca MAFF 106156.</title>
        <authorList>
            <person name="Fujikawa T."/>
            <person name="Inoue Y."/>
        </authorList>
    </citation>
    <scope>NUCLEOTIDE SEQUENCE [LARGE SCALE GENOMIC DNA]</scope>
    <source>
        <strain evidence="2 3">MAFF 106156</strain>
    </source>
</reference>
<proteinExistence type="predicted"/>
<feature type="transmembrane region" description="Helical" evidence="1">
    <location>
        <begin position="56"/>
        <end position="81"/>
    </location>
</feature>
<keyword evidence="3" id="KW-1185">Reference proteome</keyword>
<evidence type="ECO:0000313" key="2">
    <source>
        <dbReference type="EMBL" id="MBM0138649.1"/>
    </source>
</evidence>
<comment type="caution">
    <text evidence="2">The sequence shown here is derived from an EMBL/GenBank/DDBJ whole genome shotgun (WGS) entry which is preliminary data.</text>
</comment>
<keyword evidence="1" id="KW-1133">Transmembrane helix</keyword>
<name>A0ABS1XB24_PSEC1</name>
<dbReference type="RefSeq" id="WP_057414694.1">
    <property type="nucleotide sequence ID" value="NZ_JAEVFO010000024.1"/>
</dbReference>
<evidence type="ECO:0000256" key="1">
    <source>
        <dbReference type="SAM" id="Phobius"/>
    </source>
</evidence>
<dbReference type="Proteomes" id="UP000644195">
    <property type="component" value="Unassembled WGS sequence"/>
</dbReference>
<evidence type="ECO:0000313" key="3">
    <source>
        <dbReference type="Proteomes" id="UP000644195"/>
    </source>
</evidence>
<accession>A0ABS1XB24</accession>
<keyword evidence="1" id="KW-0812">Transmembrane</keyword>
<sequence length="191" mass="21349">MQTNIVDVAGGTFVITAISYSTGVGYYNSLFKSINGKSDLFSVSLERILFEGGRQLAFITFYPILIFVLAVLVVAILHVLFKRFGYICISQAGSWVRNLEVVKVLARFNVFLFFLATVSYASYAFYTAGKAGEQYMSNAECLPGKITTERGDFDGCVLFKTDAEIWIAVKEKEKSVLLNIPSDKYLSMRIF</sequence>